<dbReference type="EMBL" id="GEDC01020906">
    <property type="protein sequence ID" value="JAS16392.1"/>
    <property type="molecule type" value="Transcribed_RNA"/>
</dbReference>
<dbReference type="PANTHER" id="PTHR47326">
    <property type="entry name" value="TRANSPOSABLE ELEMENT TC3 TRANSPOSASE-LIKE PROTEIN"/>
    <property type="match status" value="1"/>
</dbReference>
<protein>
    <recommendedName>
        <fullName evidence="2">DUF4817 domain-containing protein</fullName>
    </recommendedName>
</protein>
<feature type="non-terminal residue" evidence="3">
    <location>
        <position position="213"/>
    </location>
</feature>
<comment type="subcellular location">
    <subcellularLocation>
        <location evidence="1">Nucleus</location>
    </subcellularLocation>
</comment>
<evidence type="ECO:0000259" key="2">
    <source>
        <dbReference type="Pfam" id="PF16087"/>
    </source>
</evidence>
<dbReference type="GO" id="GO:0003676">
    <property type="term" value="F:nucleic acid binding"/>
    <property type="evidence" value="ECO:0007669"/>
    <property type="project" value="InterPro"/>
</dbReference>
<dbReference type="GO" id="GO:0005634">
    <property type="term" value="C:nucleus"/>
    <property type="evidence" value="ECO:0007669"/>
    <property type="project" value="UniProtKB-SubCell"/>
</dbReference>
<gene>
    <name evidence="3" type="ORF">g.41666</name>
</gene>
<dbReference type="InterPro" id="IPR036397">
    <property type="entry name" value="RNaseH_sf"/>
</dbReference>
<name>A0A1B6CSG2_9HEMI</name>
<dbReference type="InterPro" id="IPR032135">
    <property type="entry name" value="DUF4817"/>
</dbReference>
<dbReference type="Gene3D" id="3.30.420.10">
    <property type="entry name" value="Ribonuclease H-like superfamily/Ribonuclease H"/>
    <property type="match status" value="1"/>
</dbReference>
<evidence type="ECO:0000256" key="1">
    <source>
        <dbReference type="ARBA" id="ARBA00004123"/>
    </source>
</evidence>
<dbReference type="AlphaFoldDB" id="A0A1B6CSG2"/>
<dbReference type="InterPro" id="IPR009057">
    <property type="entry name" value="Homeodomain-like_sf"/>
</dbReference>
<organism evidence="3">
    <name type="scientific">Clastoptera arizonana</name>
    <name type="common">Arizona spittle bug</name>
    <dbReference type="NCBI Taxonomy" id="38151"/>
    <lineage>
        <taxon>Eukaryota</taxon>
        <taxon>Metazoa</taxon>
        <taxon>Ecdysozoa</taxon>
        <taxon>Arthropoda</taxon>
        <taxon>Hexapoda</taxon>
        <taxon>Insecta</taxon>
        <taxon>Pterygota</taxon>
        <taxon>Neoptera</taxon>
        <taxon>Paraneoptera</taxon>
        <taxon>Hemiptera</taxon>
        <taxon>Auchenorrhyncha</taxon>
        <taxon>Cercopoidea</taxon>
        <taxon>Clastopteridae</taxon>
        <taxon>Clastoptera</taxon>
    </lineage>
</organism>
<feature type="domain" description="DUF4817" evidence="2">
    <location>
        <begin position="5"/>
        <end position="58"/>
    </location>
</feature>
<dbReference type="PANTHER" id="PTHR47326:SF1">
    <property type="entry name" value="HTH PSQ-TYPE DOMAIN-CONTAINING PROTEIN"/>
    <property type="match status" value="1"/>
</dbReference>
<sequence>MEKFTCAQRVLIVKTFYQTGESCAATVRRLRGTLGRNEAPNESTVRRLMKKFEETGSVVDLKSPGRRRSARTEQNIEVVRDSVAVSPAKSIRRRSQQLRLRCSSVRRILRYDLKCHPYKIQLTQQLKVADHQKRRQFVDWVLRNSQEEENFAMNIIFSDEAHFQLNGFVNKQNCRIWGSENPRMVKEREMYPQRVTVWCGFWSGGVIGPYFFE</sequence>
<accession>A0A1B6CSG2</accession>
<evidence type="ECO:0000313" key="3">
    <source>
        <dbReference type="EMBL" id="JAS16392.1"/>
    </source>
</evidence>
<dbReference type="SUPFAM" id="SSF46689">
    <property type="entry name" value="Homeodomain-like"/>
    <property type="match status" value="1"/>
</dbReference>
<proteinExistence type="predicted"/>
<reference evidence="3" key="1">
    <citation type="submission" date="2015-12" db="EMBL/GenBank/DDBJ databases">
        <title>De novo transcriptome assembly of four potential Pierce s Disease insect vectors from Arizona vineyards.</title>
        <authorList>
            <person name="Tassone E.E."/>
        </authorList>
    </citation>
    <scope>NUCLEOTIDE SEQUENCE</scope>
</reference>
<dbReference type="Pfam" id="PF16087">
    <property type="entry name" value="DUF4817"/>
    <property type="match status" value="1"/>
</dbReference>